<evidence type="ECO:0000256" key="2">
    <source>
        <dbReference type="ARBA" id="ARBA00022490"/>
    </source>
</evidence>
<evidence type="ECO:0000256" key="1">
    <source>
        <dbReference type="ARBA" id="ARBA00004496"/>
    </source>
</evidence>
<reference evidence="4 5" key="1">
    <citation type="submission" date="2024-06" db="EMBL/GenBank/DDBJ databases">
        <title>A chromosome-level genome assembly of beet webworm, Loxostege sticticalis.</title>
        <authorList>
            <person name="Zhang Y."/>
        </authorList>
    </citation>
    <scope>NUCLEOTIDE SEQUENCE [LARGE SCALE GENOMIC DNA]</scope>
    <source>
        <strain evidence="4">AQ028</strain>
        <tissue evidence="4">Male pupae</tissue>
    </source>
</reference>
<dbReference type="InterPro" id="IPR032801">
    <property type="entry name" value="PXL2A/B/C"/>
</dbReference>
<gene>
    <name evidence="4" type="ORF">ABMA28_010503</name>
</gene>
<evidence type="ECO:0000313" key="4">
    <source>
        <dbReference type="EMBL" id="KAL0810353.1"/>
    </source>
</evidence>
<organism evidence="4 5">
    <name type="scientific">Loxostege sticticalis</name>
    <name type="common">Beet webworm moth</name>
    <dbReference type="NCBI Taxonomy" id="481309"/>
    <lineage>
        <taxon>Eukaryota</taxon>
        <taxon>Metazoa</taxon>
        <taxon>Ecdysozoa</taxon>
        <taxon>Arthropoda</taxon>
        <taxon>Hexapoda</taxon>
        <taxon>Insecta</taxon>
        <taxon>Pterygota</taxon>
        <taxon>Neoptera</taxon>
        <taxon>Endopterygota</taxon>
        <taxon>Lepidoptera</taxon>
        <taxon>Glossata</taxon>
        <taxon>Ditrysia</taxon>
        <taxon>Pyraloidea</taxon>
        <taxon>Crambidae</taxon>
        <taxon>Pyraustinae</taxon>
        <taxon>Loxostege</taxon>
    </lineage>
</organism>
<comment type="subcellular location">
    <subcellularLocation>
        <location evidence="1">Cytoplasm</location>
    </subcellularLocation>
</comment>
<name>A0ABD0SAM0_LOXSC</name>
<proteinExistence type="predicted"/>
<dbReference type="GO" id="GO:0005737">
    <property type="term" value="C:cytoplasm"/>
    <property type="evidence" value="ECO:0007669"/>
    <property type="project" value="UniProtKB-SubCell"/>
</dbReference>
<keyword evidence="2" id="KW-0963">Cytoplasm</keyword>
<dbReference type="AlphaFoldDB" id="A0ABD0SAM0"/>
<sequence length="202" mass="22739">MQLALRKSRASRTERLKNWEASGRIRMLLSSSSVVGAALLAGFGLQRYLSEIAPVLAKHNIKLVGIGVEKYNSEEFVQRKFFAGDLYYVENVATYRDLGFNRFNHISIVISLLWKKTRESISIGRSLGLGGDIRGDWVQTGGALLIQKGGKVLHHFTQTGPGEHMSNYDILKTFGLEHEYKPEMANKKLEDREVCNRPSKKA</sequence>
<evidence type="ECO:0008006" key="6">
    <source>
        <dbReference type="Google" id="ProtNLM"/>
    </source>
</evidence>
<protein>
    <recommendedName>
        <fullName evidence="6">Prostamide/prostaglandin F synthase</fullName>
    </recommendedName>
</protein>
<dbReference type="Proteomes" id="UP001549921">
    <property type="component" value="Unassembled WGS sequence"/>
</dbReference>
<dbReference type="GO" id="GO:0016491">
    <property type="term" value="F:oxidoreductase activity"/>
    <property type="evidence" value="ECO:0007669"/>
    <property type="project" value="UniProtKB-KW"/>
</dbReference>
<dbReference type="EMBL" id="JBEDNZ010000026">
    <property type="protein sequence ID" value="KAL0810353.1"/>
    <property type="molecule type" value="Genomic_DNA"/>
</dbReference>
<accession>A0ABD0SAM0</accession>
<comment type="caution">
    <text evidence="4">The sequence shown here is derived from an EMBL/GenBank/DDBJ whole genome shotgun (WGS) entry which is preliminary data.</text>
</comment>
<dbReference type="Pfam" id="PF13911">
    <property type="entry name" value="AhpC-TSA_2"/>
    <property type="match status" value="1"/>
</dbReference>
<evidence type="ECO:0000256" key="3">
    <source>
        <dbReference type="ARBA" id="ARBA00023002"/>
    </source>
</evidence>
<evidence type="ECO:0000313" key="5">
    <source>
        <dbReference type="Proteomes" id="UP001549921"/>
    </source>
</evidence>
<dbReference type="PANTHER" id="PTHR28630">
    <property type="match status" value="1"/>
</dbReference>
<keyword evidence="3" id="KW-0560">Oxidoreductase</keyword>
<dbReference type="PANTHER" id="PTHR28630:SF29">
    <property type="entry name" value="PROSTAMIDE_PROSTAGLANDIN F SYNTHASE"/>
    <property type="match status" value="1"/>
</dbReference>